<reference evidence="2 3" key="1">
    <citation type="submission" date="2019-02" db="EMBL/GenBank/DDBJ databases">
        <title>Draft genome sequence of Muricauda sp. 176CP4-71.</title>
        <authorList>
            <person name="Park J.-S."/>
        </authorList>
    </citation>
    <scope>NUCLEOTIDE SEQUENCE [LARGE SCALE GENOMIC DNA]</scope>
    <source>
        <strain evidence="2 3">176CP4-71</strain>
    </source>
</reference>
<evidence type="ECO:0000313" key="2">
    <source>
        <dbReference type="EMBL" id="TAI47810.1"/>
    </source>
</evidence>
<dbReference type="Proteomes" id="UP000291981">
    <property type="component" value="Unassembled WGS sequence"/>
</dbReference>
<dbReference type="Pfam" id="PF03992">
    <property type="entry name" value="ABM"/>
    <property type="match status" value="1"/>
</dbReference>
<dbReference type="EMBL" id="SGIU01000002">
    <property type="protein sequence ID" value="TAI47810.1"/>
    <property type="molecule type" value="Genomic_DNA"/>
</dbReference>
<dbReference type="InterPro" id="IPR011008">
    <property type="entry name" value="Dimeric_a/b-barrel"/>
</dbReference>
<evidence type="ECO:0000259" key="1">
    <source>
        <dbReference type="Pfam" id="PF03992"/>
    </source>
</evidence>
<name>A0A4V2HSH7_9FLAO</name>
<dbReference type="RefSeq" id="WP_130614961.1">
    <property type="nucleotide sequence ID" value="NZ_SGIU01000002.1"/>
</dbReference>
<protein>
    <recommendedName>
        <fullName evidence="1">ABM domain-containing protein</fullName>
    </recommendedName>
</protein>
<dbReference type="SUPFAM" id="SSF54909">
    <property type="entry name" value="Dimeric alpha+beta barrel"/>
    <property type="match status" value="1"/>
</dbReference>
<evidence type="ECO:0000313" key="3">
    <source>
        <dbReference type="Proteomes" id="UP000291981"/>
    </source>
</evidence>
<dbReference type="Gene3D" id="3.30.70.100">
    <property type="match status" value="1"/>
</dbReference>
<feature type="domain" description="ABM" evidence="1">
    <location>
        <begin position="1"/>
        <end position="66"/>
    </location>
</feature>
<gene>
    <name evidence="2" type="ORF">EW142_14235</name>
</gene>
<accession>A0A4V2HSH7</accession>
<organism evidence="2 3">
    <name type="scientific">Flagellimonas allohymeniacidonis</name>
    <dbReference type="NCBI Taxonomy" id="2517819"/>
    <lineage>
        <taxon>Bacteria</taxon>
        <taxon>Pseudomonadati</taxon>
        <taxon>Bacteroidota</taxon>
        <taxon>Flavobacteriia</taxon>
        <taxon>Flavobacteriales</taxon>
        <taxon>Flavobacteriaceae</taxon>
        <taxon>Flagellimonas</taxon>
    </lineage>
</organism>
<proteinExistence type="predicted"/>
<dbReference type="OrthoDB" id="582415at2"/>
<dbReference type="AlphaFoldDB" id="A0A4V2HSH7"/>
<sequence length="97" mass="11217">MILRIFTTTVPQELHAEFEQKFKEISTPLVKSFNGLIGLEIGRPTKWNPNDFVMISKWKSVADLIDFAGENWNQAHIPEGMEKYIESCSVCHYENID</sequence>
<keyword evidence="3" id="KW-1185">Reference proteome</keyword>
<dbReference type="InterPro" id="IPR007138">
    <property type="entry name" value="ABM_dom"/>
</dbReference>
<comment type="caution">
    <text evidence="2">The sequence shown here is derived from an EMBL/GenBank/DDBJ whole genome shotgun (WGS) entry which is preliminary data.</text>
</comment>